<keyword evidence="5 7" id="KW-0472">Membrane</keyword>
<dbReference type="InterPro" id="IPR045225">
    <property type="entry name" value="Uracil/uridine/allantoin_perm"/>
</dbReference>
<dbReference type="STRING" id="530584.SAMN05421630_101254"/>
<feature type="transmembrane region" description="Helical" evidence="7">
    <location>
        <begin position="237"/>
        <end position="258"/>
    </location>
</feature>
<evidence type="ECO:0000256" key="7">
    <source>
        <dbReference type="SAM" id="Phobius"/>
    </source>
</evidence>
<dbReference type="PANTHER" id="PTHR30618:SF0">
    <property type="entry name" value="PURINE-URACIL PERMEASE NCS1"/>
    <property type="match status" value="1"/>
</dbReference>
<dbReference type="Proteomes" id="UP000199494">
    <property type="component" value="Unassembled WGS sequence"/>
</dbReference>
<evidence type="ECO:0000256" key="4">
    <source>
        <dbReference type="ARBA" id="ARBA00022989"/>
    </source>
</evidence>
<dbReference type="CDD" id="cd11485">
    <property type="entry name" value="SLC-NCS1sbd_YbbW-like"/>
    <property type="match status" value="1"/>
</dbReference>
<feature type="transmembrane region" description="Helical" evidence="7">
    <location>
        <begin position="321"/>
        <end position="341"/>
    </location>
</feature>
<dbReference type="NCBIfam" id="TIGR00800">
    <property type="entry name" value="ncs1"/>
    <property type="match status" value="1"/>
</dbReference>
<dbReference type="GO" id="GO:0015205">
    <property type="term" value="F:nucleobase transmembrane transporter activity"/>
    <property type="evidence" value="ECO:0007669"/>
    <property type="project" value="TreeGrafter"/>
</dbReference>
<feature type="transmembrane region" description="Helical" evidence="7">
    <location>
        <begin position="124"/>
        <end position="149"/>
    </location>
</feature>
<evidence type="ECO:0000256" key="2">
    <source>
        <dbReference type="ARBA" id="ARBA00008974"/>
    </source>
</evidence>
<feature type="transmembrane region" description="Helical" evidence="7">
    <location>
        <begin position="75"/>
        <end position="95"/>
    </location>
</feature>
<evidence type="ECO:0000313" key="9">
    <source>
        <dbReference type="Proteomes" id="UP000199494"/>
    </source>
</evidence>
<feature type="transmembrane region" description="Helical" evidence="7">
    <location>
        <begin position="169"/>
        <end position="187"/>
    </location>
</feature>
<proteinExistence type="inferred from homology"/>
<dbReference type="RefSeq" id="WP_091795227.1">
    <property type="nucleotide sequence ID" value="NZ_CP016353.1"/>
</dbReference>
<feature type="transmembrane region" description="Helical" evidence="7">
    <location>
        <begin position="279"/>
        <end position="301"/>
    </location>
</feature>
<accession>A0A222VN37</accession>
<feature type="transmembrane region" description="Helical" evidence="7">
    <location>
        <begin position="386"/>
        <end position="411"/>
    </location>
</feature>
<sequence>MEPTSAQIQHPDGRVELRDASSLHGSRFFNAELSPVPVERRTWTTYNYFALWMGMAHNIPSYLLASGLIAIGMNWVQAFMTITLGNLIVLIPMLLNSHAGTKYGIPFPVFARAFYGVKGANLAALLRGFVACGWFGIQTWVGGQAIFVILGKLVGDGWTGAASVFGQPWTMWLGFLAFWAVQMLIISRGIDAVRKFENWTAPIVTVGFLILLVWILVKAGGFGPIFDQESRLGWGTGFWTVFAPSLMGMIAFWATLSLNMPDFTRFGMSQRKQALGQVLGLPTTMSFMAIVSIMITSGGIVLYGEAIWDPVLLAARFDSPVVVVVALLGLAVATISANLAANVVSPSYDFSNAFPKRISFRLGGLITGVIGIAIQPWRLISDPNIYIFAWLNFYGGVLAAIAGVLAAGYWVQTRTKLVLADLFADGHGRYWFTGGWNWRALVATVVGAVLAVGGAYSHPGEGPFPADGLIPVIKVFYDYSWAVGLVAAFLAYLALSLPTRGSPVVAQDEMKEETHERADQGRPGTAAVDG</sequence>
<dbReference type="PANTHER" id="PTHR30618">
    <property type="entry name" value="NCS1 FAMILY PURINE/PYRIMIDINE TRANSPORTER"/>
    <property type="match status" value="1"/>
</dbReference>
<dbReference type="InterPro" id="IPR001248">
    <property type="entry name" value="Pur-cyt_permease"/>
</dbReference>
<dbReference type="AlphaFoldDB" id="A0A222VN37"/>
<dbReference type="GO" id="GO:0005886">
    <property type="term" value="C:plasma membrane"/>
    <property type="evidence" value="ECO:0007669"/>
    <property type="project" value="TreeGrafter"/>
</dbReference>
<dbReference type="EMBL" id="FMZE01000001">
    <property type="protein sequence ID" value="SDC05659.1"/>
    <property type="molecule type" value="Genomic_DNA"/>
</dbReference>
<comment type="subcellular location">
    <subcellularLocation>
        <location evidence="1">Membrane</location>
        <topology evidence="1">Multi-pass membrane protein</topology>
    </subcellularLocation>
</comment>
<dbReference type="OrthoDB" id="6083029at2"/>
<keyword evidence="4 7" id="KW-1133">Transmembrane helix</keyword>
<reference evidence="8 9" key="1">
    <citation type="submission" date="2016-10" db="EMBL/GenBank/DDBJ databases">
        <authorList>
            <person name="de Groot N.N."/>
        </authorList>
    </citation>
    <scope>NUCLEOTIDE SEQUENCE [LARGE SCALE GENOMIC DNA]</scope>
    <source>
        <strain evidence="8 9">CGMCC 4.5506</strain>
    </source>
</reference>
<evidence type="ECO:0000256" key="1">
    <source>
        <dbReference type="ARBA" id="ARBA00004141"/>
    </source>
</evidence>
<evidence type="ECO:0000313" key="8">
    <source>
        <dbReference type="EMBL" id="SDC05659.1"/>
    </source>
</evidence>
<organism evidence="8 9">
    <name type="scientific">Prauserella marina</name>
    <dbReference type="NCBI Taxonomy" id="530584"/>
    <lineage>
        <taxon>Bacteria</taxon>
        <taxon>Bacillati</taxon>
        <taxon>Actinomycetota</taxon>
        <taxon>Actinomycetes</taxon>
        <taxon>Pseudonocardiales</taxon>
        <taxon>Pseudonocardiaceae</taxon>
        <taxon>Prauserella</taxon>
    </lineage>
</organism>
<feature type="transmembrane region" description="Helical" evidence="7">
    <location>
        <begin position="362"/>
        <end position="380"/>
    </location>
</feature>
<name>A0A222VN37_9PSEU</name>
<feature type="transmembrane region" description="Helical" evidence="7">
    <location>
        <begin position="49"/>
        <end position="69"/>
    </location>
</feature>
<keyword evidence="3 7" id="KW-0812">Transmembrane</keyword>
<dbReference type="KEGG" id="pmad:BAY61_09455"/>
<feature type="transmembrane region" description="Helical" evidence="7">
    <location>
        <begin position="476"/>
        <end position="495"/>
    </location>
</feature>
<gene>
    <name evidence="8" type="ORF">SAMN05421630_101254</name>
</gene>
<evidence type="ECO:0000256" key="3">
    <source>
        <dbReference type="ARBA" id="ARBA00022692"/>
    </source>
</evidence>
<dbReference type="Pfam" id="PF02133">
    <property type="entry name" value="Transp_cyt_pur"/>
    <property type="match status" value="1"/>
</dbReference>
<dbReference type="Gene3D" id="1.10.4160.10">
    <property type="entry name" value="Hydantoin permease"/>
    <property type="match status" value="1"/>
</dbReference>
<protein>
    <submittedName>
        <fullName evidence="8">Nucleobase:cation symporter-1, NCS1 family</fullName>
    </submittedName>
</protein>
<feature type="region of interest" description="Disordered" evidence="6">
    <location>
        <begin position="506"/>
        <end position="530"/>
    </location>
</feature>
<feature type="transmembrane region" description="Helical" evidence="7">
    <location>
        <begin position="199"/>
        <end position="217"/>
    </location>
</feature>
<comment type="similarity">
    <text evidence="2">Belongs to the purine-cytosine permease (2.A.39) family.</text>
</comment>
<keyword evidence="9" id="KW-1185">Reference proteome</keyword>
<evidence type="ECO:0000256" key="5">
    <source>
        <dbReference type="ARBA" id="ARBA00023136"/>
    </source>
</evidence>
<evidence type="ECO:0000256" key="6">
    <source>
        <dbReference type="SAM" id="MobiDB-lite"/>
    </source>
</evidence>
<feature type="compositionally biased region" description="Basic and acidic residues" evidence="6">
    <location>
        <begin position="508"/>
        <end position="520"/>
    </location>
</feature>
<dbReference type="InterPro" id="IPR012681">
    <property type="entry name" value="NCS1"/>
</dbReference>
<feature type="transmembrane region" description="Helical" evidence="7">
    <location>
        <begin position="436"/>
        <end position="456"/>
    </location>
</feature>